<evidence type="ECO:0000256" key="6">
    <source>
        <dbReference type="ARBA" id="ARBA00023015"/>
    </source>
</evidence>
<comment type="subcellular location">
    <subcellularLocation>
        <location evidence="1">Nucleus</location>
    </subcellularLocation>
</comment>
<dbReference type="PANTHER" id="PTHR38166:SF1">
    <property type="entry name" value="C2H2-TYPE DOMAIN-CONTAINING PROTEIN"/>
    <property type="match status" value="1"/>
</dbReference>
<evidence type="ECO:0000256" key="3">
    <source>
        <dbReference type="ARBA" id="ARBA00022737"/>
    </source>
</evidence>
<evidence type="ECO:0000256" key="7">
    <source>
        <dbReference type="ARBA" id="ARBA00023163"/>
    </source>
</evidence>
<dbReference type="AlphaFoldDB" id="A0A2J6TMH6"/>
<evidence type="ECO:0000256" key="5">
    <source>
        <dbReference type="ARBA" id="ARBA00022833"/>
    </source>
</evidence>
<dbReference type="EMBL" id="KZ613769">
    <property type="protein sequence ID" value="PMD64223.1"/>
    <property type="molecule type" value="Genomic_DNA"/>
</dbReference>
<evidence type="ECO:0000256" key="8">
    <source>
        <dbReference type="ARBA" id="ARBA00023242"/>
    </source>
</evidence>
<dbReference type="InParanoid" id="A0A2J6TMH6"/>
<dbReference type="FunFam" id="3.30.160.60:FF:000446">
    <property type="entry name" value="Zinc finger protein"/>
    <property type="match status" value="1"/>
</dbReference>
<accession>A0A2J6TMH6</accession>
<feature type="domain" description="C2H2-type" evidence="11">
    <location>
        <begin position="181"/>
        <end position="208"/>
    </location>
</feature>
<feature type="region of interest" description="Disordered" evidence="10">
    <location>
        <begin position="745"/>
        <end position="780"/>
    </location>
</feature>
<keyword evidence="13" id="KW-1185">Reference proteome</keyword>
<dbReference type="FunFam" id="3.30.160.60:FF:001289">
    <property type="entry name" value="Zinc finger protein 574"/>
    <property type="match status" value="1"/>
</dbReference>
<keyword evidence="7" id="KW-0804">Transcription</keyword>
<feature type="compositionally biased region" description="Polar residues" evidence="10">
    <location>
        <begin position="760"/>
        <end position="780"/>
    </location>
</feature>
<dbReference type="RefSeq" id="XP_024741127.1">
    <property type="nucleotide sequence ID" value="XM_024876698.1"/>
</dbReference>
<keyword evidence="4 9" id="KW-0863">Zinc-finger</keyword>
<organism evidence="12 13">
    <name type="scientific">Hyaloscypha bicolor E</name>
    <dbReference type="NCBI Taxonomy" id="1095630"/>
    <lineage>
        <taxon>Eukaryota</taxon>
        <taxon>Fungi</taxon>
        <taxon>Dikarya</taxon>
        <taxon>Ascomycota</taxon>
        <taxon>Pezizomycotina</taxon>
        <taxon>Leotiomycetes</taxon>
        <taxon>Helotiales</taxon>
        <taxon>Hyaloscyphaceae</taxon>
        <taxon>Hyaloscypha</taxon>
        <taxon>Hyaloscypha bicolor</taxon>
    </lineage>
</organism>
<dbReference type="Proteomes" id="UP000235371">
    <property type="component" value="Unassembled WGS sequence"/>
</dbReference>
<feature type="region of interest" description="Disordered" evidence="10">
    <location>
        <begin position="486"/>
        <end position="543"/>
    </location>
</feature>
<dbReference type="InterPro" id="IPR013087">
    <property type="entry name" value="Znf_C2H2_type"/>
</dbReference>
<feature type="compositionally biased region" description="Basic and acidic residues" evidence="10">
    <location>
        <begin position="520"/>
        <end position="529"/>
    </location>
</feature>
<dbReference type="PROSITE" id="PS00028">
    <property type="entry name" value="ZINC_FINGER_C2H2_1"/>
    <property type="match status" value="2"/>
</dbReference>
<dbReference type="InterPro" id="IPR036236">
    <property type="entry name" value="Znf_C2H2_sf"/>
</dbReference>
<evidence type="ECO:0000256" key="1">
    <source>
        <dbReference type="ARBA" id="ARBA00004123"/>
    </source>
</evidence>
<feature type="compositionally biased region" description="Polar residues" evidence="10">
    <location>
        <begin position="492"/>
        <end position="506"/>
    </location>
</feature>
<dbReference type="PANTHER" id="PTHR38166">
    <property type="entry name" value="C2H2-TYPE DOMAIN-CONTAINING PROTEIN-RELATED"/>
    <property type="match status" value="1"/>
</dbReference>
<dbReference type="Gene3D" id="3.30.160.60">
    <property type="entry name" value="Classic Zinc Finger"/>
    <property type="match status" value="2"/>
</dbReference>
<protein>
    <recommendedName>
        <fullName evidence="11">C2H2-type domain-containing protein</fullName>
    </recommendedName>
</protein>
<feature type="region of interest" description="Disordered" evidence="10">
    <location>
        <begin position="332"/>
        <end position="353"/>
    </location>
</feature>
<keyword evidence="2" id="KW-0479">Metal-binding</keyword>
<feature type="domain" description="C2H2-type" evidence="11">
    <location>
        <begin position="209"/>
        <end position="238"/>
    </location>
</feature>
<dbReference type="SUPFAM" id="SSF57667">
    <property type="entry name" value="beta-beta-alpha zinc fingers"/>
    <property type="match status" value="1"/>
</dbReference>
<sequence length="879" mass="97176">MEGLIPRDKHSRWRDVVLDSKAPTDNKEPCEIFQSVFFPINAKENNSTRLTYDRSLQNESTRSFGDAIDASRGMMAMSQNATPRNIYGPQGRVEGGPGDSYGFPITRSADSLTSPTSNYLSYSGGSINSSVSDYSNAGSDIESVLSRTVPSGLLHGGIIPAPHSMLGKFSTKSSSQPQGKHQCKICDKQFTRSNALQTHMYTHTGEKPFSCGVQGCGRRFSVISNLRRHRKVHKGDNEEADDAGMGYQLPKDFTCYKAGNSVTQEPQILHTSGLSLSGQSLSSKSKEITSAISKASMSSLTSTVDKKVEPAKIRLTPNPDRVARTLTDPIPKLDSFEKNETSMNPSKQGSVEVERDGTLVKKELSMPAEGPGISGTNGSDQSLLFSSPLPFAICSSGDFNVVNGEADRYPTVAESCCSEFGNTESSNSIYEELCDLTEEDANGHQEVVGSTLDPIRQALVDRVMEEFWIIFNHNWDVGFRECAGASSTSSSVPNGSGNLTSESSLPLGSRKRQREDDDLPNDKNGRDYRGPGGSIAPSSRPEESTRFACPFRKHNTQVYSVYSHPICALSHWETISRVKEHLYRGHRMAVHCKRCWRIFKNQEQLDSHLTVATSNICDLQLGHPPAGITPEQEKRLRSRKKTSPNQSEADRWKDIYKLLFPNEEIPSPYFEPLQEEAAMSPDSRDIANYEDYIRRELPRLLRSNIEEAVRREMQPLEASLISNLVEIVQDCQDRVFRSYRETRGVSGELQMPPSIDAEATVSSTPPENIGGSNSMSLDRASHPQSNFIDTIFEPPPHSSESISTTLAERDSRGNMQIQSNDVFLSDSGYSSEQLQLCGRLGPCNCGTCYVRDPEDSGMQEVGNGNLRWGDWTPYLQYGT</sequence>
<evidence type="ECO:0000259" key="11">
    <source>
        <dbReference type="PROSITE" id="PS50157"/>
    </source>
</evidence>
<evidence type="ECO:0000256" key="2">
    <source>
        <dbReference type="ARBA" id="ARBA00022723"/>
    </source>
</evidence>
<dbReference type="Pfam" id="PF00096">
    <property type="entry name" value="zf-C2H2"/>
    <property type="match status" value="2"/>
</dbReference>
<dbReference type="GO" id="GO:0006357">
    <property type="term" value="P:regulation of transcription by RNA polymerase II"/>
    <property type="evidence" value="ECO:0007669"/>
    <property type="project" value="UniProtKB-ARBA"/>
</dbReference>
<proteinExistence type="predicted"/>
<dbReference type="GO" id="GO:0008270">
    <property type="term" value="F:zinc ion binding"/>
    <property type="evidence" value="ECO:0007669"/>
    <property type="project" value="UniProtKB-KW"/>
</dbReference>
<dbReference type="PROSITE" id="PS50157">
    <property type="entry name" value="ZINC_FINGER_C2H2_2"/>
    <property type="match status" value="2"/>
</dbReference>
<reference evidence="12 13" key="1">
    <citation type="submission" date="2016-04" db="EMBL/GenBank/DDBJ databases">
        <title>A degradative enzymes factory behind the ericoid mycorrhizal symbiosis.</title>
        <authorList>
            <consortium name="DOE Joint Genome Institute"/>
            <person name="Martino E."/>
            <person name="Morin E."/>
            <person name="Grelet G."/>
            <person name="Kuo A."/>
            <person name="Kohler A."/>
            <person name="Daghino S."/>
            <person name="Barry K."/>
            <person name="Choi C."/>
            <person name="Cichocki N."/>
            <person name="Clum A."/>
            <person name="Copeland A."/>
            <person name="Hainaut M."/>
            <person name="Haridas S."/>
            <person name="Labutti K."/>
            <person name="Lindquist E."/>
            <person name="Lipzen A."/>
            <person name="Khouja H.-R."/>
            <person name="Murat C."/>
            <person name="Ohm R."/>
            <person name="Olson A."/>
            <person name="Spatafora J."/>
            <person name="Veneault-Fourrey C."/>
            <person name="Henrissat B."/>
            <person name="Grigoriev I."/>
            <person name="Martin F."/>
            <person name="Perotto S."/>
        </authorList>
    </citation>
    <scope>NUCLEOTIDE SEQUENCE [LARGE SCALE GENOMIC DNA]</scope>
    <source>
        <strain evidence="12 13">E</strain>
    </source>
</reference>
<dbReference type="GO" id="GO:0005634">
    <property type="term" value="C:nucleus"/>
    <property type="evidence" value="ECO:0007669"/>
    <property type="project" value="UniProtKB-SubCell"/>
</dbReference>
<dbReference type="STRING" id="1095630.A0A2J6TMH6"/>
<keyword evidence="6" id="KW-0805">Transcription regulation</keyword>
<name>A0A2J6TMH6_9HELO</name>
<keyword evidence="5" id="KW-0862">Zinc</keyword>
<dbReference type="GeneID" id="36584777"/>
<evidence type="ECO:0000256" key="4">
    <source>
        <dbReference type="ARBA" id="ARBA00022771"/>
    </source>
</evidence>
<evidence type="ECO:0000256" key="9">
    <source>
        <dbReference type="PROSITE-ProRule" id="PRU00042"/>
    </source>
</evidence>
<evidence type="ECO:0000256" key="10">
    <source>
        <dbReference type="SAM" id="MobiDB-lite"/>
    </source>
</evidence>
<evidence type="ECO:0000313" key="13">
    <source>
        <dbReference type="Proteomes" id="UP000235371"/>
    </source>
</evidence>
<evidence type="ECO:0000313" key="12">
    <source>
        <dbReference type="EMBL" id="PMD64223.1"/>
    </source>
</evidence>
<dbReference type="OrthoDB" id="4738706at2759"/>
<feature type="region of interest" description="Disordered" evidence="10">
    <location>
        <begin position="622"/>
        <end position="648"/>
    </location>
</feature>
<feature type="region of interest" description="Disordered" evidence="10">
    <location>
        <begin position="792"/>
        <end position="812"/>
    </location>
</feature>
<keyword evidence="3" id="KW-0677">Repeat</keyword>
<dbReference type="SMART" id="SM00355">
    <property type="entry name" value="ZnF_C2H2"/>
    <property type="match status" value="3"/>
</dbReference>
<keyword evidence="8" id="KW-0539">Nucleus</keyword>
<gene>
    <name evidence="12" type="ORF">K444DRAFT_555304</name>
</gene>